<feature type="transmembrane region" description="Helical" evidence="1">
    <location>
        <begin position="24"/>
        <end position="45"/>
    </location>
</feature>
<reference evidence="2 3" key="1">
    <citation type="submission" date="2019-03" db="EMBL/GenBank/DDBJ databases">
        <title>Genomic Encyclopedia of Type Strains, Phase IV (KMG-IV): sequencing the most valuable type-strain genomes for metagenomic binning, comparative biology and taxonomic classification.</title>
        <authorList>
            <person name="Goeker M."/>
        </authorList>
    </citation>
    <scope>NUCLEOTIDE SEQUENCE [LARGE SCALE GENOMIC DNA]</scope>
    <source>
        <strain evidence="2 3">DSM 29481</strain>
    </source>
</reference>
<name>A0A4R3TJN5_9FIRM</name>
<dbReference type="EMBL" id="SMBP01000004">
    <property type="protein sequence ID" value="TCU62483.1"/>
    <property type="molecule type" value="Genomic_DNA"/>
</dbReference>
<sequence length="181" mass="20327">MNFAKEIMQLPKLIKESSKEMKKVKSICGCAMLTTLNVVAGTFFIPLSPTLRIGFSSIFAGVSGMIYGPVLTGFAGIIADTLKYIARPDGPYFPGFALNEFLIGMIYGCFFYKKELSFLRVLAARLCITVFINLFLTSLWLNILYQSQLFTLLRIFKNVIMFPIDVALLYFALKATKRIPT</sequence>
<gene>
    <name evidence="2" type="ORF">EDD61_104122</name>
</gene>
<feature type="transmembrane region" description="Helical" evidence="1">
    <location>
        <begin position="57"/>
        <end position="79"/>
    </location>
</feature>
<organism evidence="2 3">
    <name type="scientific">Longicatena caecimuris</name>
    <dbReference type="NCBI Taxonomy" id="1796635"/>
    <lineage>
        <taxon>Bacteria</taxon>
        <taxon>Bacillati</taxon>
        <taxon>Bacillota</taxon>
        <taxon>Erysipelotrichia</taxon>
        <taxon>Erysipelotrichales</taxon>
        <taxon>Erysipelotrichaceae</taxon>
        <taxon>Longicatena</taxon>
    </lineage>
</organism>
<proteinExistence type="predicted"/>
<evidence type="ECO:0000313" key="3">
    <source>
        <dbReference type="Proteomes" id="UP000295773"/>
    </source>
</evidence>
<feature type="transmembrane region" description="Helical" evidence="1">
    <location>
        <begin position="122"/>
        <end position="143"/>
    </location>
</feature>
<keyword evidence="3" id="KW-1185">Reference proteome</keyword>
<keyword evidence="1" id="KW-0812">Transmembrane</keyword>
<dbReference type="InterPro" id="IPR030949">
    <property type="entry name" value="ECF_S_folate_fam"/>
</dbReference>
<evidence type="ECO:0000256" key="1">
    <source>
        <dbReference type="SAM" id="Phobius"/>
    </source>
</evidence>
<protein>
    <submittedName>
        <fullName evidence="2">ECF transporter S component (Folate family)</fullName>
    </submittedName>
</protein>
<feature type="transmembrane region" description="Helical" evidence="1">
    <location>
        <begin position="91"/>
        <end position="110"/>
    </location>
</feature>
<dbReference type="Pfam" id="PF12822">
    <property type="entry name" value="ECF_trnsprt"/>
    <property type="match status" value="1"/>
</dbReference>
<dbReference type="GO" id="GO:0022857">
    <property type="term" value="F:transmembrane transporter activity"/>
    <property type="evidence" value="ECO:0007669"/>
    <property type="project" value="InterPro"/>
</dbReference>
<keyword evidence="1" id="KW-0472">Membrane</keyword>
<dbReference type="RefSeq" id="WP_132224099.1">
    <property type="nucleotide sequence ID" value="NZ_JADPGE010000028.1"/>
</dbReference>
<dbReference type="InterPro" id="IPR024529">
    <property type="entry name" value="ECF_trnsprt_substrate-spec"/>
</dbReference>
<dbReference type="AlphaFoldDB" id="A0A4R3TJN5"/>
<comment type="caution">
    <text evidence="2">The sequence shown here is derived from an EMBL/GenBank/DDBJ whole genome shotgun (WGS) entry which is preliminary data.</text>
</comment>
<feature type="transmembrane region" description="Helical" evidence="1">
    <location>
        <begin position="155"/>
        <end position="173"/>
    </location>
</feature>
<accession>A0A4R3TJN5</accession>
<evidence type="ECO:0000313" key="2">
    <source>
        <dbReference type="EMBL" id="TCU62483.1"/>
    </source>
</evidence>
<dbReference type="Proteomes" id="UP000295773">
    <property type="component" value="Unassembled WGS sequence"/>
</dbReference>
<keyword evidence="1" id="KW-1133">Transmembrane helix</keyword>
<dbReference type="NCBIfam" id="TIGR04518">
    <property type="entry name" value="ECF_S_folT_fam"/>
    <property type="match status" value="1"/>
</dbReference>
<dbReference type="Gene3D" id="1.10.1760.20">
    <property type="match status" value="1"/>
</dbReference>